<evidence type="ECO:0000256" key="11">
    <source>
        <dbReference type="ARBA" id="ARBA00025198"/>
    </source>
</evidence>
<dbReference type="GO" id="GO:0046933">
    <property type="term" value="F:proton-transporting ATP synthase activity, rotational mechanism"/>
    <property type="evidence" value="ECO:0007669"/>
    <property type="project" value="UniProtKB-UniRule"/>
</dbReference>
<dbReference type="Proteomes" id="UP000037267">
    <property type="component" value="Unassembled WGS sequence"/>
</dbReference>
<evidence type="ECO:0000313" key="17">
    <source>
        <dbReference type="Proteomes" id="UP000037267"/>
    </source>
</evidence>
<keyword evidence="6 13" id="KW-0375">Hydrogen ion transport</keyword>
<evidence type="ECO:0000256" key="5">
    <source>
        <dbReference type="ARBA" id="ARBA00022692"/>
    </source>
</evidence>
<dbReference type="GO" id="GO:0005886">
    <property type="term" value="C:plasma membrane"/>
    <property type="evidence" value="ECO:0007669"/>
    <property type="project" value="UniProtKB-SubCell"/>
</dbReference>
<comment type="subunit">
    <text evidence="13">F-type ATPases have 2 components, F(1) - the catalytic core - and F(0) - the membrane proton channel. F(1) has five subunits: alpha(3), beta(3), gamma(1), delta(1), epsilon(1). F(0) has three main subunits: a(1), b(2) and c(10-14). The alpha and beta chains form an alternating ring which encloses part of the gamma chain. F(1) is attached to F(0) by a central stalk formed by the gamma and epsilon chains, while a peripheral stalk is formed by the delta and b chains.</text>
</comment>
<feature type="transmembrane region" description="Helical" evidence="13">
    <location>
        <begin position="12"/>
        <end position="33"/>
    </location>
</feature>
<dbReference type="CDD" id="cd06503">
    <property type="entry name" value="ATP-synt_Fo_b"/>
    <property type="match status" value="1"/>
</dbReference>
<evidence type="ECO:0000256" key="3">
    <source>
        <dbReference type="ARBA" id="ARBA00022475"/>
    </source>
</evidence>
<evidence type="ECO:0000256" key="10">
    <source>
        <dbReference type="ARBA" id="ARBA00023310"/>
    </source>
</evidence>
<dbReference type="InterPro" id="IPR005864">
    <property type="entry name" value="ATP_synth_F0_bsu_bac"/>
</dbReference>
<comment type="function">
    <text evidence="11 13">F(1)F(0) ATP synthase produces ATP from ADP in the presence of a proton or sodium gradient. F-type ATPases consist of two structural domains, F(1) containing the extramembraneous catalytic core and F(0) containing the membrane proton channel, linked together by a central stalk and a peripheral stalk. During catalysis, ATP synthesis in the catalytic domain of F(1) is coupled via a rotary mechanism of the central stalk subunits to proton translocation.</text>
</comment>
<evidence type="ECO:0000256" key="6">
    <source>
        <dbReference type="ARBA" id="ARBA00022781"/>
    </source>
</evidence>
<dbReference type="RefSeq" id="WP_050354104.1">
    <property type="nucleotide sequence ID" value="NZ_LGSS01000002.1"/>
</dbReference>
<reference evidence="17" key="1">
    <citation type="submission" date="2015-07" db="EMBL/GenBank/DDBJ databases">
        <title>Draft genome sequence of the purine-degrading Gottschalkia purinilyticum DSM 1384 (formerly Clostridium purinilyticum).</title>
        <authorList>
            <person name="Poehlein A."/>
            <person name="Schiel-Bengelsdorf B."/>
            <person name="Bengelsdorf F.R."/>
            <person name="Daniel R."/>
            <person name="Duerre P."/>
        </authorList>
    </citation>
    <scope>NUCLEOTIDE SEQUENCE [LARGE SCALE GENOMIC DNA]</scope>
    <source>
        <strain evidence="17">DSM 1384</strain>
    </source>
</reference>
<evidence type="ECO:0000256" key="2">
    <source>
        <dbReference type="ARBA" id="ARBA00022448"/>
    </source>
</evidence>
<evidence type="ECO:0000256" key="13">
    <source>
        <dbReference type="HAMAP-Rule" id="MF_01398"/>
    </source>
</evidence>
<evidence type="ECO:0000313" key="16">
    <source>
        <dbReference type="EMBL" id="KNF09718.1"/>
    </source>
</evidence>
<dbReference type="Gene3D" id="1.20.5.620">
    <property type="entry name" value="F1F0 ATP synthase subunit B, membrane domain"/>
    <property type="match status" value="1"/>
</dbReference>
<sequence>MDIQVNILPDMLNFGLQLAATLVLFLVLRHFLFDPVKKHLEARGENIQKDLDEAKAEREQAISLKKEYELNIENAKSEGRDIVEAAKKRGDQLRDEIILEARKEAENMAAKAKNDIQREKEKALDDLKSEVATIAMLAASKVVEKNLDNNAHKDMINKFIDEVGEVKWQN</sequence>
<dbReference type="Pfam" id="PF00430">
    <property type="entry name" value="ATP-synt_B"/>
    <property type="match status" value="1"/>
</dbReference>
<keyword evidence="8 13" id="KW-0406">Ion transport</keyword>
<dbReference type="HAMAP" id="MF_01398">
    <property type="entry name" value="ATP_synth_b_bprime"/>
    <property type="match status" value="1"/>
</dbReference>
<keyword evidence="10 13" id="KW-0066">ATP synthesis</keyword>
<keyword evidence="4 13" id="KW-0138">CF(0)</keyword>
<comment type="subcellular location">
    <subcellularLocation>
        <location evidence="13">Cell membrane</location>
        <topology evidence="13">Single-pass membrane protein</topology>
    </subcellularLocation>
    <subcellularLocation>
        <location evidence="12">Endomembrane system</location>
        <topology evidence="12">Single-pass membrane protein</topology>
    </subcellularLocation>
</comment>
<keyword evidence="7 13" id="KW-1133">Transmembrane helix</keyword>
<accession>A0A0L0WE14</accession>
<evidence type="ECO:0000256" key="15">
    <source>
        <dbReference type="SAM" id="Coils"/>
    </source>
</evidence>
<dbReference type="STRING" id="1503.CLPU_2c01700"/>
<evidence type="ECO:0000256" key="14">
    <source>
        <dbReference type="RuleBase" id="RU003848"/>
    </source>
</evidence>
<evidence type="ECO:0000256" key="1">
    <source>
        <dbReference type="ARBA" id="ARBA00005513"/>
    </source>
</evidence>
<dbReference type="InterPro" id="IPR002146">
    <property type="entry name" value="ATP_synth_b/b'su_bac/chlpt"/>
</dbReference>
<dbReference type="PANTHER" id="PTHR33445">
    <property type="entry name" value="ATP SYNTHASE SUBUNIT B', CHLOROPLASTIC"/>
    <property type="match status" value="1"/>
</dbReference>
<dbReference type="InterPro" id="IPR050059">
    <property type="entry name" value="ATP_synthase_B_chain"/>
</dbReference>
<dbReference type="GO" id="GO:0045259">
    <property type="term" value="C:proton-transporting ATP synthase complex"/>
    <property type="evidence" value="ECO:0007669"/>
    <property type="project" value="UniProtKB-KW"/>
</dbReference>
<keyword evidence="17" id="KW-1185">Reference proteome</keyword>
<comment type="similarity">
    <text evidence="1 13 14">Belongs to the ATPase B chain family.</text>
</comment>
<dbReference type="PANTHER" id="PTHR33445:SF1">
    <property type="entry name" value="ATP SYNTHASE SUBUNIT B"/>
    <property type="match status" value="1"/>
</dbReference>
<keyword evidence="3 13" id="KW-1003">Cell membrane</keyword>
<evidence type="ECO:0000256" key="9">
    <source>
        <dbReference type="ARBA" id="ARBA00023136"/>
    </source>
</evidence>
<comment type="caution">
    <text evidence="16">The sequence shown here is derived from an EMBL/GenBank/DDBJ whole genome shotgun (WGS) entry which is preliminary data.</text>
</comment>
<keyword evidence="2 13" id="KW-0813">Transport</keyword>
<feature type="coiled-coil region" evidence="15">
    <location>
        <begin position="37"/>
        <end position="78"/>
    </location>
</feature>
<dbReference type="AlphaFoldDB" id="A0A0L0WE14"/>
<dbReference type="EMBL" id="LGSS01000002">
    <property type="protein sequence ID" value="KNF09718.1"/>
    <property type="molecule type" value="Genomic_DNA"/>
</dbReference>
<dbReference type="GO" id="GO:0046961">
    <property type="term" value="F:proton-transporting ATPase activity, rotational mechanism"/>
    <property type="evidence" value="ECO:0007669"/>
    <property type="project" value="TreeGrafter"/>
</dbReference>
<dbReference type="InterPro" id="IPR028987">
    <property type="entry name" value="ATP_synth_B-like_membr_sf"/>
</dbReference>
<proteinExistence type="inferred from homology"/>
<name>A0A0L0WE14_GOTPU</name>
<organism evidence="16 17">
    <name type="scientific">Gottschalkia purinilytica</name>
    <name type="common">Clostridium purinilyticum</name>
    <dbReference type="NCBI Taxonomy" id="1503"/>
    <lineage>
        <taxon>Bacteria</taxon>
        <taxon>Bacillati</taxon>
        <taxon>Bacillota</taxon>
        <taxon>Tissierellia</taxon>
        <taxon>Tissierellales</taxon>
        <taxon>Gottschalkiaceae</taxon>
        <taxon>Gottschalkia</taxon>
    </lineage>
</organism>
<evidence type="ECO:0000256" key="12">
    <source>
        <dbReference type="ARBA" id="ARBA00037847"/>
    </source>
</evidence>
<evidence type="ECO:0000256" key="7">
    <source>
        <dbReference type="ARBA" id="ARBA00022989"/>
    </source>
</evidence>
<keyword evidence="9 13" id="KW-0472">Membrane</keyword>
<gene>
    <name evidence="13 16" type="primary">atpF</name>
    <name evidence="16" type="ORF">CLPU_2c01700</name>
</gene>
<dbReference type="GO" id="GO:0012505">
    <property type="term" value="C:endomembrane system"/>
    <property type="evidence" value="ECO:0007669"/>
    <property type="project" value="UniProtKB-SubCell"/>
</dbReference>
<dbReference type="NCBIfam" id="TIGR01144">
    <property type="entry name" value="ATP_synt_b"/>
    <property type="match status" value="1"/>
</dbReference>
<dbReference type="SUPFAM" id="SSF81573">
    <property type="entry name" value="F1F0 ATP synthase subunit B, membrane domain"/>
    <property type="match status" value="1"/>
</dbReference>
<protein>
    <recommendedName>
        <fullName evidence="13">ATP synthase subunit b</fullName>
    </recommendedName>
    <alternativeName>
        <fullName evidence="13">ATP synthase F(0) sector subunit b</fullName>
    </alternativeName>
    <alternativeName>
        <fullName evidence="13">ATPase subunit I</fullName>
    </alternativeName>
    <alternativeName>
        <fullName evidence="13">F-type ATPase subunit b</fullName>
        <shortName evidence="13">F-ATPase subunit b</shortName>
    </alternativeName>
</protein>
<keyword evidence="15" id="KW-0175">Coiled coil</keyword>
<comment type="function">
    <text evidence="13">Component of the F(0) channel, it forms part of the peripheral stalk, linking F(1) to F(0).</text>
</comment>
<keyword evidence="5 13" id="KW-0812">Transmembrane</keyword>
<evidence type="ECO:0000256" key="8">
    <source>
        <dbReference type="ARBA" id="ARBA00023065"/>
    </source>
</evidence>
<evidence type="ECO:0000256" key="4">
    <source>
        <dbReference type="ARBA" id="ARBA00022547"/>
    </source>
</evidence>
<dbReference type="NCBIfam" id="NF009992">
    <property type="entry name" value="PRK13461.1"/>
    <property type="match status" value="1"/>
</dbReference>